<keyword evidence="2" id="KW-1185">Reference proteome</keyword>
<dbReference type="RefSeq" id="WP_396685529.1">
    <property type="nucleotide sequence ID" value="NZ_JBIRPU010000038.1"/>
</dbReference>
<dbReference type="EMBL" id="JBIRPU010000038">
    <property type="protein sequence ID" value="MFI0796953.1"/>
    <property type="molecule type" value="Genomic_DNA"/>
</dbReference>
<evidence type="ECO:0000313" key="1">
    <source>
        <dbReference type="EMBL" id="MFI0796953.1"/>
    </source>
</evidence>
<name>A0ABW7STB1_9ACTN</name>
<protein>
    <recommendedName>
        <fullName evidence="3">HEAT repeat domain-containing protein</fullName>
    </recommendedName>
</protein>
<sequence>MGADAFADLAESVGWTEFELDPDSYDSEDYPARLWDVPDGWVRFVEDTVLGIKYVDVDAPSRDVDVVKTAFEARDRDELLQLLDLTGAADDVCRMLRMLARAAQATPFDRRIFDAVAVALDSADEDVQISALAVVGRSRWTQFLPHIEGLTKTSSTRVRAFAANAKVILDTASRMASVADDQLTSRPEQAKRR</sequence>
<proteinExistence type="predicted"/>
<accession>A0ABW7STB1</accession>
<evidence type="ECO:0000313" key="2">
    <source>
        <dbReference type="Proteomes" id="UP001611075"/>
    </source>
</evidence>
<dbReference type="SUPFAM" id="SSF48371">
    <property type="entry name" value="ARM repeat"/>
    <property type="match status" value="1"/>
</dbReference>
<dbReference type="InterPro" id="IPR016024">
    <property type="entry name" value="ARM-type_fold"/>
</dbReference>
<comment type="caution">
    <text evidence="1">The sequence shown here is derived from an EMBL/GenBank/DDBJ whole genome shotgun (WGS) entry which is preliminary data.</text>
</comment>
<organism evidence="1 2">
    <name type="scientific">Micromonospora rubida</name>
    <dbReference type="NCBI Taxonomy" id="2697657"/>
    <lineage>
        <taxon>Bacteria</taxon>
        <taxon>Bacillati</taxon>
        <taxon>Actinomycetota</taxon>
        <taxon>Actinomycetes</taxon>
        <taxon>Micromonosporales</taxon>
        <taxon>Micromonosporaceae</taxon>
        <taxon>Micromonospora</taxon>
    </lineage>
</organism>
<evidence type="ECO:0008006" key="3">
    <source>
        <dbReference type="Google" id="ProtNLM"/>
    </source>
</evidence>
<gene>
    <name evidence="1" type="ORF">ACH4OY_30355</name>
</gene>
<dbReference type="Proteomes" id="UP001611075">
    <property type="component" value="Unassembled WGS sequence"/>
</dbReference>
<reference evidence="1 2" key="1">
    <citation type="submission" date="2024-10" db="EMBL/GenBank/DDBJ databases">
        <title>The Natural Products Discovery Center: Release of the First 8490 Sequenced Strains for Exploring Actinobacteria Biosynthetic Diversity.</title>
        <authorList>
            <person name="Kalkreuter E."/>
            <person name="Kautsar S.A."/>
            <person name="Yang D."/>
            <person name="Bader C.D."/>
            <person name="Teijaro C.N."/>
            <person name="Fluegel L."/>
            <person name="Davis C.M."/>
            <person name="Simpson J.R."/>
            <person name="Lauterbach L."/>
            <person name="Steele A.D."/>
            <person name="Gui C."/>
            <person name="Meng S."/>
            <person name="Li G."/>
            <person name="Viehrig K."/>
            <person name="Ye F."/>
            <person name="Su P."/>
            <person name="Kiefer A.F."/>
            <person name="Nichols A."/>
            <person name="Cepeda A.J."/>
            <person name="Yan W."/>
            <person name="Fan B."/>
            <person name="Jiang Y."/>
            <person name="Adhikari A."/>
            <person name="Zheng C.-J."/>
            <person name="Schuster L."/>
            <person name="Cowan T.M."/>
            <person name="Smanski M.J."/>
            <person name="Chevrette M.G."/>
            <person name="De Carvalho L.P.S."/>
            <person name="Shen B."/>
        </authorList>
    </citation>
    <scope>NUCLEOTIDE SEQUENCE [LARGE SCALE GENOMIC DNA]</scope>
    <source>
        <strain evidence="1 2">NPDC021253</strain>
    </source>
</reference>